<evidence type="ECO:0000313" key="3">
    <source>
        <dbReference type="EMBL" id="MFC4651706.1"/>
    </source>
</evidence>
<feature type="transmembrane region" description="Helical" evidence="1">
    <location>
        <begin position="129"/>
        <end position="150"/>
    </location>
</feature>
<dbReference type="PANTHER" id="PTHR14969:SF13">
    <property type="entry name" value="AT30094P"/>
    <property type="match status" value="1"/>
</dbReference>
<gene>
    <name evidence="3" type="ORF">ACFO26_02155</name>
</gene>
<feature type="transmembrane region" description="Helical" evidence="1">
    <location>
        <begin position="188"/>
        <end position="207"/>
    </location>
</feature>
<dbReference type="CDD" id="cd03392">
    <property type="entry name" value="PAP2_like_2"/>
    <property type="match status" value="1"/>
</dbReference>
<feature type="transmembrane region" description="Helical" evidence="1">
    <location>
        <begin position="62"/>
        <end position="82"/>
    </location>
</feature>
<evidence type="ECO:0000256" key="1">
    <source>
        <dbReference type="SAM" id="Phobius"/>
    </source>
</evidence>
<organism evidence="3 4">
    <name type="scientific">Lactococcus nasutitermitis</name>
    <dbReference type="NCBI Taxonomy" id="1652957"/>
    <lineage>
        <taxon>Bacteria</taxon>
        <taxon>Bacillati</taxon>
        <taxon>Bacillota</taxon>
        <taxon>Bacilli</taxon>
        <taxon>Lactobacillales</taxon>
        <taxon>Streptococcaceae</taxon>
        <taxon>Lactococcus</taxon>
    </lineage>
</organism>
<feature type="transmembrane region" description="Helical" evidence="1">
    <location>
        <begin position="89"/>
        <end position="109"/>
    </location>
</feature>
<keyword evidence="4" id="KW-1185">Reference proteome</keyword>
<reference evidence="4" key="1">
    <citation type="journal article" date="2019" name="Int. J. Syst. Evol. Microbiol.">
        <title>The Global Catalogue of Microorganisms (GCM) 10K type strain sequencing project: providing services to taxonomists for standard genome sequencing and annotation.</title>
        <authorList>
            <consortium name="The Broad Institute Genomics Platform"/>
            <consortium name="The Broad Institute Genome Sequencing Center for Infectious Disease"/>
            <person name="Wu L."/>
            <person name="Ma J."/>
        </authorList>
    </citation>
    <scope>NUCLEOTIDE SEQUENCE [LARGE SCALE GENOMIC DNA]</scope>
    <source>
        <strain evidence="4">CCUG 63287</strain>
    </source>
</reference>
<dbReference type="RefSeq" id="WP_213536643.1">
    <property type="nucleotide sequence ID" value="NZ_BOVQ01000008.1"/>
</dbReference>
<feature type="transmembrane region" description="Helical" evidence="1">
    <location>
        <begin position="162"/>
        <end position="182"/>
    </location>
</feature>
<proteinExistence type="predicted"/>
<keyword evidence="1" id="KW-0472">Membrane</keyword>
<dbReference type="EMBL" id="JBHSGD010000002">
    <property type="protein sequence ID" value="MFC4651706.1"/>
    <property type="molecule type" value="Genomic_DNA"/>
</dbReference>
<feature type="domain" description="Phosphatidic acid phosphatase type 2/haloperoxidase" evidence="2">
    <location>
        <begin position="86"/>
        <end position="203"/>
    </location>
</feature>
<dbReference type="SUPFAM" id="SSF48317">
    <property type="entry name" value="Acid phosphatase/Vanadium-dependent haloperoxidase"/>
    <property type="match status" value="1"/>
</dbReference>
<dbReference type="PANTHER" id="PTHR14969">
    <property type="entry name" value="SPHINGOSINE-1-PHOSPHATE PHOSPHOHYDROLASE"/>
    <property type="match status" value="1"/>
</dbReference>
<evidence type="ECO:0000313" key="4">
    <source>
        <dbReference type="Proteomes" id="UP001595987"/>
    </source>
</evidence>
<dbReference type="InterPro" id="IPR036938">
    <property type="entry name" value="PAP2/HPO_sf"/>
</dbReference>
<dbReference type="Gene3D" id="1.20.144.10">
    <property type="entry name" value="Phosphatidic acid phosphatase type 2/haloperoxidase"/>
    <property type="match status" value="2"/>
</dbReference>
<dbReference type="Pfam" id="PF01569">
    <property type="entry name" value="PAP2"/>
    <property type="match status" value="1"/>
</dbReference>
<dbReference type="InterPro" id="IPR000326">
    <property type="entry name" value="PAP2/HPO"/>
</dbReference>
<protein>
    <submittedName>
        <fullName evidence="3">Phosphatase PAP2 family protein</fullName>
    </submittedName>
</protein>
<keyword evidence="1" id="KW-1133">Transmembrane helix</keyword>
<sequence>MSKKISYSVGSLALILFLLVAVWVKMKGTTAPIAFDSSIQKFAYHLQSSHALTRFFSDYTGFFGDMTGYITAGVVILALFVLGERVGAVYFALLAAFSTVVNELIKHFIHRIRPDTHRVLGFAHQSGFSFASGHSLFATILFGSLLLILWRYLKSSPARLSLIIGAIFLTLLVMFSRIFVGVHYPTDTVAGFLEGLVFLTFSAPTFVKYNQKYHQS</sequence>
<name>A0ABV9JBM0_9LACT</name>
<dbReference type="Proteomes" id="UP001595987">
    <property type="component" value="Unassembled WGS sequence"/>
</dbReference>
<comment type="caution">
    <text evidence="3">The sequence shown here is derived from an EMBL/GenBank/DDBJ whole genome shotgun (WGS) entry which is preliminary data.</text>
</comment>
<dbReference type="SMART" id="SM00014">
    <property type="entry name" value="acidPPc"/>
    <property type="match status" value="1"/>
</dbReference>
<feature type="transmembrane region" description="Helical" evidence="1">
    <location>
        <begin position="7"/>
        <end position="24"/>
    </location>
</feature>
<accession>A0ABV9JBM0</accession>
<evidence type="ECO:0000259" key="2">
    <source>
        <dbReference type="SMART" id="SM00014"/>
    </source>
</evidence>
<keyword evidence="1" id="KW-0812">Transmembrane</keyword>